<dbReference type="InterPro" id="IPR016977">
    <property type="entry name" value="ComGF"/>
</dbReference>
<evidence type="ECO:0000313" key="2">
    <source>
        <dbReference type="Proteomes" id="UP000018896"/>
    </source>
</evidence>
<name>W4QXC6_HALA3</name>
<protein>
    <submittedName>
        <fullName evidence="1">Uncharacterized protein</fullName>
    </submittedName>
</protein>
<dbReference type="Proteomes" id="UP000018896">
    <property type="component" value="Unassembled WGS sequence"/>
</dbReference>
<reference evidence="1 2" key="1">
    <citation type="journal article" date="2014" name="Genome Announc.">
        <title>Draft Genome Sequences of Three Alkaliphilic Bacillus Strains, Bacillus wakoensis JCM 9140T, Bacillus akibai JCM 9157T, and Bacillus hemicellulosilyticus JCM 9152T.</title>
        <authorList>
            <person name="Yuki M."/>
            <person name="Oshima K."/>
            <person name="Suda W."/>
            <person name="Oshida Y."/>
            <person name="Kitamura K."/>
            <person name="Iida T."/>
            <person name="Hattori M."/>
            <person name="Ohkuma M."/>
        </authorList>
    </citation>
    <scope>NUCLEOTIDE SEQUENCE [LARGE SCALE GENOMIC DNA]</scope>
    <source>
        <strain evidence="1 2">JCM 9157</strain>
    </source>
</reference>
<dbReference type="AlphaFoldDB" id="W4QXC6"/>
<sequence length="99" mass="11176">MFFNQVAQDVKSSTNVEIGEQSILLKRSGRKDIEIKLLETGQIRRTSDGEGNVLFLENVQAFKCLKNNLAMSCTLSSKGGEQFKRSIFIHYAIKVTTFE</sequence>
<dbReference type="EMBL" id="BAUV01000032">
    <property type="protein sequence ID" value="GAE36298.1"/>
    <property type="molecule type" value="Genomic_DNA"/>
</dbReference>
<dbReference type="Pfam" id="PF15980">
    <property type="entry name" value="ComGF"/>
    <property type="match status" value="1"/>
</dbReference>
<accession>W4QXC6</accession>
<comment type="caution">
    <text evidence="1">The sequence shown here is derived from an EMBL/GenBank/DDBJ whole genome shotgun (WGS) entry which is preliminary data.</text>
</comment>
<keyword evidence="2" id="KW-1185">Reference proteome</keyword>
<dbReference type="STRING" id="1236973.JCM9157_3459"/>
<proteinExistence type="predicted"/>
<gene>
    <name evidence="1" type="ORF">JCM9157_3459</name>
</gene>
<organism evidence="1 2">
    <name type="scientific">Halalkalibacter akibai (strain ATCC 43226 / DSM 21942 / CIP 109018 / JCM 9157 / 1139)</name>
    <name type="common">Bacillus akibai</name>
    <dbReference type="NCBI Taxonomy" id="1236973"/>
    <lineage>
        <taxon>Bacteria</taxon>
        <taxon>Bacillati</taxon>
        <taxon>Bacillota</taxon>
        <taxon>Bacilli</taxon>
        <taxon>Bacillales</taxon>
        <taxon>Bacillaceae</taxon>
        <taxon>Halalkalibacter</taxon>
    </lineage>
</organism>
<evidence type="ECO:0000313" key="1">
    <source>
        <dbReference type="EMBL" id="GAE36298.1"/>
    </source>
</evidence>